<accession>A0A9D4HY44</accession>
<name>A0A9D4HY44_DREPO</name>
<reference evidence="1" key="1">
    <citation type="journal article" date="2019" name="bioRxiv">
        <title>The Genome of the Zebra Mussel, Dreissena polymorpha: A Resource for Invasive Species Research.</title>
        <authorList>
            <person name="McCartney M.A."/>
            <person name="Auch B."/>
            <person name="Kono T."/>
            <person name="Mallez S."/>
            <person name="Zhang Y."/>
            <person name="Obille A."/>
            <person name="Becker A."/>
            <person name="Abrahante J.E."/>
            <person name="Garbe J."/>
            <person name="Badalamenti J.P."/>
            <person name="Herman A."/>
            <person name="Mangelson H."/>
            <person name="Liachko I."/>
            <person name="Sullivan S."/>
            <person name="Sone E.D."/>
            <person name="Koren S."/>
            <person name="Silverstein K.A.T."/>
            <person name="Beckman K.B."/>
            <person name="Gohl D.M."/>
        </authorList>
    </citation>
    <scope>NUCLEOTIDE SEQUENCE</scope>
    <source>
        <strain evidence="1">Duluth1</strain>
        <tissue evidence="1">Whole animal</tissue>
    </source>
</reference>
<evidence type="ECO:0000313" key="1">
    <source>
        <dbReference type="EMBL" id="KAH3735221.1"/>
    </source>
</evidence>
<comment type="caution">
    <text evidence="1">The sequence shown here is derived from an EMBL/GenBank/DDBJ whole genome shotgun (WGS) entry which is preliminary data.</text>
</comment>
<gene>
    <name evidence="1" type="ORF">DPMN_041683</name>
</gene>
<dbReference type="AlphaFoldDB" id="A0A9D4HY44"/>
<evidence type="ECO:0000313" key="2">
    <source>
        <dbReference type="Proteomes" id="UP000828390"/>
    </source>
</evidence>
<keyword evidence="2" id="KW-1185">Reference proteome</keyword>
<protein>
    <submittedName>
        <fullName evidence="1">Uncharacterized protein</fullName>
    </submittedName>
</protein>
<dbReference type="Proteomes" id="UP000828390">
    <property type="component" value="Unassembled WGS sequence"/>
</dbReference>
<proteinExistence type="predicted"/>
<dbReference type="EMBL" id="JAIWYP010000011">
    <property type="protein sequence ID" value="KAH3735221.1"/>
    <property type="molecule type" value="Genomic_DNA"/>
</dbReference>
<sequence length="90" mass="10471">METFAEDGNKVTDNKSVLKIWKREFQKLFDKAEACEGENFDKQFYEEVKKFKLELEQQFSEAENVNDAYSYPMLNATKSVAEVIKALSNC</sequence>
<reference evidence="1" key="2">
    <citation type="submission" date="2020-11" db="EMBL/GenBank/DDBJ databases">
        <authorList>
            <person name="McCartney M.A."/>
            <person name="Auch B."/>
            <person name="Kono T."/>
            <person name="Mallez S."/>
            <person name="Becker A."/>
            <person name="Gohl D.M."/>
            <person name="Silverstein K.A.T."/>
            <person name="Koren S."/>
            <person name="Bechman K.B."/>
            <person name="Herman A."/>
            <person name="Abrahante J.E."/>
            <person name="Garbe J."/>
        </authorList>
    </citation>
    <scope>NUCLEOTIDE SEQUENCE</scope>
    <source>
        <strain evidence="1">Duluth1</strain>
        <tissue evidence="1">Whole animal</tissue>
    </source>
</reference>
<organism evidence="1 2">
    <name type="scientific">Dreissena polymorpha</name>
    <name type="common">Zebra mussel</name>
    <name type="synonym">Mytilus polymorpha</name>
    <dbReference type="NCBI Taxonomy" id="45954"/>
    <lineage>
        <taxon>Eukaryota</taxon>
        <taxon>Metazoa</taxon>
        <taxon>Spiralia</taxon>
        <taxon>Lophotrochozoa</taxon>
        <taxon>Mollusca</taxon>
        <taxon>Bivalvia</taxon>
        <taxon>Autobranchia</taxon>
        <taxon>Heteroconchia</taxon>
        <taxon>Euheterodonta</taxon>
        <taxon>Imparidentia</taxon>
        <taxon>Neoheterodontei</taxon>
        <taxon>Myida</taxon>
        <taxon>Dreissenoidea</taxon>
        <taxon>Dreissenidae</taxon>
        <taxon>Dreissena</taxon>
    </lineage>
</organism>